<evidence type="ECO:0000256" key="1">
    <source>
        <dbReference type="SAM" id="MobiDB-lite"/>
    </source>
</evidence>
<feature type="region of interest" description="Disordered" evidence="1">
    <location>
        <begin position="44"/>
        <end position="127"/>
    </location>
</feature>
<dbReference type="AlphaFoldDB" id="A0AAQ3SAL5"/>
<accession>A0AAQ3SAL5</accession>
<feature type="compositionally biased region" description="Basic and acidic residues" evidence="1">
    <location>
        <begin position="61"/>
        <end position="85"/>
    </location>
</feature>
<evidence type="ECO:0000313" key="3">
    <source>
        <dbReference type="Proteomes" id="UP001374535"/>
    </source>
</evidence>
<sequence length="127" mass="13849">MVEKQLIIISSHCEADYFIFLIHYSFTCCVFDEAGQKLADVLDNDDRDRDASGSEGSSHNIVEENSKKSNEEPIVKSEVNDKAGNEESSGENVNKDDFDKGGQQQTPGTGLPLMAKSDKTTGTAITD</sequence>
<name>A0AAQ3SAL5_VIGMU</name>
<protein>
    <submittedName>
        <fullName evidence="2">Uncharacterized protein</fullName>
    </submittedName>
</protein>
<keyword evidence="3" id="KW-1185">Reference proteome</keyword>
<organism evidence="2 3">
    <name type="scientific">Vigna mungo</name>
    <name type="common">Black gram</name>
    <name type="synonym">Phaseolus mungo</name>
    <dbReference type="NCBI Taxonomy" id="3915"/>
    <lineage>
        <taxon>Eukaryota</taxon>
        <taxon>Viridiplantae</taxon>
        <taxon>Streptophyta</taxon>
        <taxon>Embryophyta</taxon>
        <taxon>Tracheophyta</taxon>
        <taxon>Spermatophyta</taxon>
        <taxon>Magnoliopsida</taxon>
        <taxon>eudicotyledons</taxon>
        <taxon>Gunneridae</taxon>
        <taxon>Pentapetalae</taxon>
        <taxon>rosids</taxon>
        <taxon>fabids</taxon>
        <taxon>Fabales</taxon>
        <taxon>Fabaceae</taxon>
        <taxon>Papilionoideae</taxon>
        <taxon>50 kb inversion clade</taxon>
        <taxon>NPAAA clade</taxon>
        <taxon>indigoferoid/millettioid clade</taxon>
        <taxon>Phaseoleae</taxon>
        <taxon>Vigna</taxon>
    </lineage>
</organism>
<proteinExistence type="predicted"/>
<feature type="compositionally biased region" description="Low complexity" evidence="1">
    <location>
        <begin position="101"/>
        <end position="113"/>
    </location>
</feature>
<gene>
    <name evidence="2" type="ORF">V8G54_003963</name>
</gene>
<dbReference type="EMBL" id="CP144700">
    <property type="protein sequence ID" value="WVZ25419.1"/>
    <property type="molecule type" value="Genomic_DNA"/>
</dbReference>
<dbReference type="Proteomes" id="UP001374535">
    <property type="component" value="Chromosome 1"/>
</dbReference>
<reference evidence="2 3" key="1">
    <citation type="journal article" date="2023" name="Life. Sci Alliance">
        <title>Evolutionary insights into 3D genome organization and epigenetic landscape of Vigna mungo.</title>
        <authorList>
            <person name="Junaid A."/>
            <person name="Singh B."/>
            <person name="Bhatia S."/>
        </authorList>
    </citation>
    <scope>NUCLEOTIDE SEQUENCE [LARGE SCALE GENOMIC DNA]</scope>
    <source>
        <strain evidence="2">Urdbean</strain>
    </source>
</reference>
<evidence type="ECO:0000313" key="2">
    <source>
        <dbReference type="EMBL" id="WVZ25419.1"/>
    </source>
</evidence>